<evidence type="ECO:0000256" key="3">
    <source>
        <dbReference type="ARBA" id="ARBA00022490"/>
    </source>
</evidence>
<evidence type="ECO:0000256" key="4">
    <source>
        <dbReference type="ARBA" id="ARBA00022737"/>
    </source>
</evidence>
<organism evidence="7 8">
    <name type="scientific">Cavenderia fasciculata</name>
    <name type="common">Slime mold</name>
    <name type="synonym">Dictyostelium fasciculatum</name>
    <dbReference type="NCBI Taxonomy" id="261658"/>
    <lineage>
        <taxon>Eukaryota</taxon>
        <taxon>Amoebozoa</taxon>
        <taxon>Evosea</taxon>
        <taxon>Eumycetozoa</taxon>
        <taxon>Dictyostelia</taxon>
        <taxon>Acytosteliales</taxon>
        <taxon>Cavenderiaceae</taxon>
        <taxon>Cavenderia</taxon>
    </lineage>
</organism>
<sequence length="1099" mass="124947">MEQPHDDFIALVVTLAKEDEEKQKKKNDNSKDNNNNNNNSNNRRGKDYNLKSKAKQEFKDYALDQNKVVSWLLFLIINGTYPTKSVKLLDRLLIKEGQEFIEELSEEILYAARCELIKILDKRQTDTFRKHWFGIIESFATYLVPEGKWNDLEPTLEIVARGEEDGTPLKDNSIVLLQVLSKHEFKKTKKLLNAEQIVDLSHEDLDKRRDALDTFNSFILSRGMSQQQFKSTLPLALSVVSQLDGISHGGPILDSTLYLTDVFINEGESWTQGFIPQIIDTFIKVMDRNRVKGFSSRSIKRSIFDFLLLIAEGNPFDFTQGQIEAIVVHMYAWLMEVKDVSVEEWTESNSKIDNDNNFFNFNYDEEQDDDIVPKEEEPIDSLERYEDISDEAAGLTADTGFDRLSDAFGESIVVPIFNQFTVLSKSQQWKERYAALISLSKVCKSIPTSVSQQFKFILKSALSLIGDENTRVRWASFQLLIKLSIIYNGLMIESREELFETIGKSISDPNERVQSCCCVLIQTIMGSLTKDMIVDSLLDGLFCSFEKLLGSSKLYVVESAFISLISVIGTVKEKFKPYYRKFIPIIFSLLEKHHGTKESRIVRSRAIKCFAMSAAVMDKKTYLKDLHWFMRFVKKNQKSFDLIVDVFRASGFFIEAVGKSFSVYLPMVMRMIINILRTPLPNQLTGPNHVAAQQDITKILSTLKVLNAVMDESDDGQIQLYEPLAPFMQILLLPLYTLTMCPIDSDIRDRSEKTLMAFGMMYDFVLRPSSREPDLNVMVNRINMTCDIIKVMGTDAMSFDQVQMTLATFTQVEKKLLDIAKAVRDNNEEVIGDRDPEDMLETVIDGLASVYEMIGEMIKQNATVSVPLVTSSGMLVGLCKKLRDKREDEIVKTAILCLLAQYCSFGGEAAIGVFPDIIPPITECLIVPYPMGRQNASYALGMAAQIAKDRFAPFVMQVLQGFNVMLSLPASRSPSNEGATENAISSIGRIVRYVPQVASHVNVVIPKWLSTLPIQDVEEIPPLIDNLYAIVHLYTDESLGQQFQHVAKIHQIIQHYMKTCQRPEKELLTRTWLFIKDSIQSNWDTIPEDTKDILSKLSL</sequence>
<dbReference type="EMBL" id="GL883010">
    <property type="protein sequence ID" value="EGG20614.1"/>
    <property type="molecule type" value="Genomic_DNA"/>
</dbReference>
<keyword evidence="8" id="KW-1185">Reference proteome</keyword>
<dbReference type="InterPro" id="IPR011989">
    <property type="entry name" value="ARM-like"/>
</dbReference>
<accession>F4PS16</accession>
<comment type="subcellular location">
    <subcellularLocation>
        <location evidence="1">Cytoplasm</location>
    </subcellularLocation>
</comment>
<dbReference type="GO" id="GO:0005737">
    <property type="term" value="C:cytoplasm"/>
    <property type="evidence" value="ECO:0007669"/>
    <property type="project" value="UniProtKB-SubCell"/>
</dbReference>
<name>F4PS16_CACFS</name>
<protein>
    <submittedName>
        <fullName evidence="7">Uncharacterized protein</fullName>
    </submittedName>
</protein>
<evidence type="ECO:0000313" key="8">
    <source>
        <dbReference type="Proteomes" id="UP000007797"/>
    </source>
</evidence>
<gene>
    <name evidence="7" type="ORF">DFA_00475</name>
</gene>
<feature type="compositionally biased region" description="Low complexity" evidence="6">
    <location>
        <begin position="32"/>
        <end position="42"/>
    </location>
</feature>
<dbReference type="InterPro" id="IPR040122">
    <property type="entry name" value="Importin_beta"/>
</dbReference>
<dbReference type="AlphaFoldDB" id="F4PS16"/>
<feature type="region of interest" description="Disordered" evidence="6">
    <location>
        <begin position="15"/>
        <end position="49"/>
    </location>
</feature>
<dbReference type="Pfam" id="PF12755">
    <property type="entry name" value="Vac14_Fab1_bd"/>
    <property type="match status" value="1"/>
</dbReference>
<dbReference type="RefSeq" id="XP_004358464.1">
    <property type="nucleotide sequence ID" value="XM_004358407.1"/>
</dbReference>
<evidence type="ECO:0000256" key="6">
    <source>
        <dbReference type="SAM" id="MobiDB-lite"/>
    </source>
</evidence>
<reference evidence="8" key="1">
    <citation type="journal article" date="2011" name="Genome Res.">
        <title>Phylogeny-wide analysis of social amoeba genomes highlights ancient origins for complex intercellular communication.</title>
        <authorList>
            <person name="Heidel A.J."/>
            <person name="Lawal H.M."/>
            <person name="Felder M."/>
            <person name="Schilde C."/>
            <person name="Helps N.R."/>
            <person name="Tunggal B."/>
            <person name="Rivero F."/>
            <person name="John U."/>
            <person name="Schleicher M."/>
            <person name="Eichinger L."/>
            <person name="Platzer M."/>
            <person name="Noegel A.A."/>
            <person name="Schaap P."/>
            <person name="Gloeckner G."/>
        </authorList>
    </citation>
    <scope>NUCLEOTIDE SEQUENCE [LARGE SCALE GENOMIC DNA]</scope>
    <source>
        <strain evidence="8">SH3</strain>
    </source>
</reference>
<dbReference type="PANTHER" id="PTHR10527">
    <property type="entry name" value="IMPORTIN BETA"/>
    <property type="match status" value="1"/>
</dbReference>
<keyword evidence="2" id="KW-0813">Transport</keyword>
<feature type="compositionally biased region" description="Basic and acidic residues" evidence="6">
    <location>
        <begin position="16"/>
        <end position="31"/>
    </location>
</feature>
<dbReference type="Gene3D" id="1.25.10.10">
    <property type="entry name" value="Leucine-rich Repeat Variant"/>
    <property type="match status" value="1"/>
</dbReference>
<dbReference type="GO" id="GO:0006606">
    <property type="term" value="P:protein import into nucleus"/>
    <property type="evidence" value="ECO:0007669"/>
    <property type="project" value="InterPro"/>
</dbReference>
<dbReference type="KEGG" id="dfa:DFA_00475"/>
<dbReference type="OrthoDB" id="543373at2759"/>
<evidence type="ECO:0000256" key="5">
    <source>
        <dbReference type="ARBA" id="ARBA00022927"/>
    </source>
</evidence>
<evidence type="ECO:0000256" key="1">
    <source>
        <dbReference type="ARBA" id="ARBA00004496"/>
    </source>
</evidence>
<keyword evidence="4" id="KW-0677">Repeat</keyword>
<dbReference type="InterPro" id="IPR016024">
    <property type="entry name" value="ARM-type_fold"/>
</dbReference>
<dbReference type="SUPFAM" id="SSF48371">
    <property type="entry name" value="ARM repeat"/>
    <property type="match status" value="1"/>
</dbReference>
<evidence type="ECO:0000256" key="2">
    <source>
        <dbReference type="ARBA" id="ARBA00022448"/>
    </source>
</evidence>
<dbReference type="Proteomes" id="UP000007797">
    <property type="component" value="Unassembled WGS sequence"/>
</dbReference>
<dbReference type="GeneID" id="14873082"/>
<keyword evidence="5" id="KW-0653">Protein transport</keyword>
<proteinExistence type="predicted"/>
<keyword evidence="3" id="KW-0963">Cytoplasm</keyword>
<evidence type="ECO:0000313" key="7">
    <source>
        <dbReference type="EMBL" id="EGG20614.1"/>
    </source>
</evidence>